<dbReference type="GO" id="GO:0007165">
    <property type="term" value="P:signal transduction"/>
    <property type="evidence" value="ECO:0007669"/>
    <property type="project" value="InterPro"/>
</dbReference>
<feature type="region of interest" description="Disordered" evidence="1">
    <location>
        <begin position="57"/>
        <end position="163"/>
    </location>
</feature>
<feature type="compositionally biased region" description="Low complexity" evidence="1">
    <location>
        <begin position="8"/>
        <end position="18"/>
    </location>
</feature>
<feature type="compositionally biased region" description="Polar residues" evidence="1">
    <location>
        <begin position="105"/>
        <end position="114"/>
    </location>
</feature>
<feature type="compositionally biased region" description="Polar residues" evidence="1">
    <location>
        <begin position="365"/>
        <end position="376"/>
    </location>
</feature>
<feature type="compositionally biased region" description="Polar residues" evidence="1">
    <location>
        <begin position="268"/>
        <end position="282"/>
    </location>
</feature>
<feature type="compositionally biased region" description="Low complexity" evidence="1">
    <location>
        <begin position="149"/>
        <end position="161"/>
    </location>
</feature>
<evidence type="ECO:0000313" key="2">
    <source>
        <dbReference type="EMBL" id="GIX65864.1"/>
    </source>
</evidence>
<dbReference type="Proteomes" id="UP001497744">
    <property type="component" value="Unassembled WGS sequence"/>
</dbReference>
<dbReference type="PANTHER" id="PTHR10257:SF3">
    <property type="entry name" value="SERINE_THREONINE-PROTEIN PHOSPHATASE 2A 56 KDA REGULATORY SUBUNIT GAMMA ISOFORM"/>
    <property type="match status" value="1"/>
</dbReference>
<gene>
    <name evidence="2" type="ORF">BcabD6B2_52990</name>
</gene>
<feature type="region of interest" description="Disordered" evidence="1">
    <location>
        <begin position="347"/>
        <end position="383"/>
    </location>
</feature>
<proteinExistence type="predicted"/>
<dbReference type="Gene3D" id="1.25.10.10">
    <property type="entry name" value="Leucine-rich Repeat Variant"/>
    <property type="match status" value="1"/>
</dbReference>
<dbReference type="InterPro" id="IPR011989">
    <property type="entry name" value="ARM-like"/>
</dbReference>
<keyword evidence="3" id="KW-1185">Reference proteome</keyword>
<feature type="region of interest" description="Disordered" evidence="1">
    <location>
        <begin position="1"/>
        <end position="42"/>
    </location>
</feature>
<feature type="compositionally biased region" description="Polar residues" evidence="1">
    <location>
        <begin position="872"/>
        <end position="882"/>
    </location>
</feature>
<accession>A0AAV4M4W0</accession>
<dbReference type="SUPFAM" id="SSF48371">
    <property type="entry name" value="ARM repeat"/>
    <property type="match status" value="1"/>
</dbReference>
<dbReference type="AlphaFoldDB" id="A0AAV4M4W0"/>
<feature type="compositionally biased region" description="Basic and acidic residues" evidence="1">
    <location>
        <begin position="57"/>
        <end position="66"/>
    </location>
</feature>
<dbReference type="FunFam" id="1.25.10.10:FF:000331">
    <property type="entry name" value="Phosphoprotein phosphatase, putative"/>
    <property type="match status" value="1"/>
</dbReference>
<dbReference type="GO" id="GO:0019888">
    <property type="term" value="F:protein phosphatase regulator activity"/>
    <property type="evidence" value="ECO:0007669"/>
    <property type="project" value="UniProtKB-UniRule"/>
</dbReference>
<evidence type="ECO:0000256" key="1">
    <source>
        <dbReference type="SAM" id="MobiDB-lite"/>
    </source>
</evidence>
<dbReference type="GeneID" id="94197345"/>
<feature type="compositionally biased region" description="Polar residues" evidence="1">
    <location>
        <begin position="21"/>
        <end position="37"/>
    </location>
</feature>
<feature type="region of interest" description="Disordered" evidence="1">
    <location>
        <begin position="247"/>
        <end position="307"/>
    </location>
</feature>
<dbReference type="RefSeq" id="XP_067717933.1">
    <property type="nucleotide sequence ID" value="XM_067861832.1"/>
</dbReference>
<protein>
    <submittedName>
        <fullName evidence="2">Protein phosphatase 2a regulatory b subunit (B56 family) protein</fullName>
    </submittedName>
</protein>
<dbReference type="InterPro" id="IPR002554">
    <property type="entry name" value="PP2A_B56"/>
</dbReference>
<dbReference type="GO" id="GO:0000159">
    <property type="term" value="C:protein phosphatase type 2A complex"/>
    <property type="evidence" value="ECO:0007669"/>
    <property type="project" value="UniProtKB-UniRule"/>
</dbReference>
<dbReference type="PANTHER" id="PTHR10257">
    <property type="entry name" value="SERINE/THREONINE PROTEIN PHOSPHATASE 2A PP2A REGULATORY SUBUNIT B"/>
    <property type="match status" value="1"/>
</dbReference>
<evidence type="ECO:0000313" key="3">
    <source>
        <dbReference type="Proteomes" id="UP001497744"/>
    </source>
</evidence>
<dbReference type="Pfam" id="PF01603">
    <property type="entry name" value="B56"/>
    <property type="match status" value="1"/>
</dbReference>
<feature type="region of interest" description="Disordered" evidence="1">
    <location>
        <begin position="845"/>
        <end position="882"/>
    </location>
</feature>
<comment type="caution">
    <text evidence="2">The sequence shown here is derived from an EMBL/GenBank/DDBJ whole genome shotgun (WGS) entry which is preliminary data.</text>
</comment>
<name>A0AAV4M4W0_BABCB</name>
<dbReference type="EMBL" id="BPLF01000005">
    <property type="protein sequence ID" value="GIX65864.1"/>
    <property type="molecule type" value="Genomic_DNA"/>
</dbReference>
<reference evidence="2 3" key="1">
    <citation type="submission" date="2021-06" db="EMBL/GenBank/DDBJ databases">
        <title>Genome sequence of Babesia caballi.</title>
        <authorList>
            <person name="Yamagishi J."/>
            <person name="Kidaka T."/>
            <person name="Ochi A."/>
        </authorList>
    </citation>
    <scope>NUCLEOTIDE SEQUENCE [LARGE SCALE GENOMIC DNA]</scope>
    <source>
        <strain evidence="2">USDA-D6B2</strain>
    </source>
</reference>
<organism evidence="2 3">
    <name type="scientific">Babesia caballi</name>
    <dbReference type="NCBI Taxonomy" id="5871"/>
    <lineage>
        <taxon>Eukaryota</taxon>
        <taxon>Sar</taxon>
        <taxon>Alveolata</taxon>
        <taxon>Apicomplexa</taxon>
        <taxon>Aconoidasida</taxon>
        <taxon>Piroplasmida</taxon>
        <taxon>Babesiidae</taxon>
        <taxon>Babesia</taxon>
    </lineage>
</organism>
<feature type="compositionally biased region" description="Basic and acidic residues" evidence="1">
    <location>
        <begin position="355"/>
        <end position="364"/>
    </location>
</feature>
<sequence>MAPRVRSRGSSCQSNSRSPTRDSQTASPTMSHGNADSDSPGGWWLYSQARRLFRSYRERSKTDDIPRGSTESDAPQSEAAPPRSIFRTVSAFFMRNQESDEDTPSRSVTRSTPASPEVGASTPVRKMRNRWRLNGNQAMADSDPERAPSGSDGSSETSFSHGVRHETLSDHEFIIQRSTSSASLSPTPVSALDSVDHEGNCVRPGSGGGVAADARGLRSHRDEDWGADRLSPTNCRMRSINDGLRGLSLVDSDDSCEESAAPRGSRSAMGTRSSKSGKNLSPNARGGSRREAFDDEMPGRLSSRSSRHRERRFFNFRSSISSLRRHSSASSMLSNADGDDIRACKARFVSPRRPSRPERDEDSHGSVSDSDQSPSKGRSHNADLGTCSACHRRLDSTGSHDDSCPRKGISTSITSRKERVVVLTSKPPPETGLVPLSLSKWDEQSVRKLEEIFSSLPLLKDTPLVERSDLFQRKLIACQTVIDFNAKKLLQRAIEMKRQTLLEIIEYISTTRNCMNEAVLRDVIDMVAVNVFRSLPPRSRKSPFLNDINEDEPTLEKSWPHLQIVYDVFLRVVVSNEVSSKMAKNMIDKPFVLKLLGVLNSEDQRERDYLKTILHRIYGKIMPLRNFIRKSIDNVFTSFIYETENPYGITELLEILGSIINGFAVPLKEEHKVYLKKALVPLHKPRSVRSYHAALSYCMVQYINKDRSLATPILQAILKFWPTTSAQTELLFLSELEEVLSLTEVTELREVVRAVSIRMAQCISSAHFQVAERALYIWNNDRVARLLNMHRQVVYPYVARAIKSNLEGHWNEAVLNLSFNTARRLSDTDPALYMWCEMTKPAPRSPRSFPLALMGGVPAPSSEAGEQPASEGPSTSPRDADE</sequence>
<dbReference type="InterPro" id="IPR016024">
    <property type="entry name" value="ARM-type_fold"/>
</dbReference>